<dbReference type="Gene3D" id="3.30.1180.10">
    <property type="match status" value="1"/>
</dbReference>
<protein>
    <recommendedName>
        <fullName evidence="4">Fatty acid-binding protein DegV</fullName>
    </recommendedName>
</protein>
<sequence>MRLLTVSRSGLNRLVLHHLLANLRVMRQRLAIVTDSTASLPGDVAARFGIRVVPLQVKIGDQVTNEDRLDRAGLLAALRGDVPVATAEPSSSAFFWAYQEAAEAGAEAIISIHISARLSRTCAAAQSAADRSSVPVRVVDSQTTGMSLGFAALAAARAAAAGHAPGDVLALAAGQRAHINQLVYVDTLDYLRRGGRIGPAAAFLGTALSIKPLLGVDGGQIVPVTRARGTRRALSQLVELVGRGNGGRRVQAAIEHIDAPDRAAETARLLARRYPAIPEPIVTPSSATLAVHLGPGAVGLALSPS</sequence>
<reference evidence="2 3" key="1">
    <citation type="submission" date="2020-08" db="EMBL/GenBank/DDBJ databases">
        <title>Whole genome shotgun sequence of Actinocatenispora thailandica NBRC 105041.</title>
        <authorList>
            <person name="Komaki H."/>
            <person name="Tamura T."/>
        </authorList>
    </citation>
    <scope>NUCLEOTIDE SEQUENCE [LARGE SCALE GENOMIC DNA]</scope>
    <source>
        <strain evidence="2 3">NBRC 105041</strain>
    </source>
</reference>
<dbReference type="EMBL" id="AP023355">
    <property type="protein sequence ID" value="BCJ33501.1"/>
    <property type="molecule type" value="Genomic_DNA"/>
</dbReference>
<dbReference type="KEGG" id="atl:Athai_10040"/>
<dbReference type="PANTHER" id="PTHR33434:SF2">
    <property type="entry name" value="FATTY ACID-BINDING PROTEIN TM_1468"/>
    <property type="match status" value="1"/>
</dbReference>
<dbReference type="InterPro" id="IPR003797">
    <property type="entry name" value="DegV"/>
</dbReference>
<dbReference type="NCBIfam" id="TIGR00762">
    <property type="entry name" value="DegV"/>
    <property type="match status" value="1"/>
</dbReference>
<evidence type="ECO:0000256" key="1">
    <source>
        <dbReference type="ARBA" id="ARBA00023121"/>
    </source>
</evidence>
<evidence type="ECO:0000313" key="3">
    <source>
        <dbReference type="Proteomes" id="UP000611640"/>
    </source>
</evidence>
<evidence type="ECO:0000313" key="2">
    <source>
        <dbReference type="EMBL" id="BCJ33501.1"/>
    </source>
</evidence>
<accession>A0A7R7HVE8</accession>
<proteinExistence type="predicted"/>
<dbReference type="SUPFAM" id="SSF82549">
    <property type="entry name" value="DAK1/DegV-like"/>
    <property type="match status" value="1"/>
</dbReference>
<dbReference type="AlphaFoldDB" id="A0A7R7HVE8"/>
<dbReference type="InterPro" id="IPR050270">
    <property type="entry name" value="DegV_domain_contain"/>
</dbReference>
<dbReference type="Proteomes" id="UP000611640">
    <property type="component" value="Chromosome"/>
</dbReference>
<gene>
    <name evidence="2" type="ORF">Athai_10040</name>
</gene>
<dbReference type="PROSITE" id="PS51482">
    <property type="entry name" value="DEGV"/>
    <property type="match status" value="1"/>
</dbReference>
<dbReference type="GO" id="GO:0008289">
    <property type="term" value="F:lipid binding"/>
    <property type="evidence" value="ECO:0007669"/>
    <property type="project" value="UniProtKB-KW"/>
</dbReference>
<name>A0A7R7HVE8_9ACTN</name>
<keyword evidence="1" id="KW-0446">Lipid-binding</keyword>
<dbReference type="PANTHER" id="PTHR33434">
    <property type="entry name" value="DEGV DOMAIN-CONTAINING PROTEIN DR_1986-RELATED"/>
    <property type="match status" value="1"/>
</dbReference>
<organism evidence="2 3">
    <name type="scientific">Actinocatenispora thailandica</name>
    <dbReference type="NCBI Taxonomy" id="227318"/>
    <lineage>
        <taxon>Bacteria</taxon>
        <taxon>Bacillati</taxon>
        <taxon>Actinomycetota</taxon>
        <taxon>Actinomycetes</taxon>
        <taxon>Micromonosporales</taxon>
        <taxon>Micromonosporaceae</taxon>
        <taxon>Actinocatenispora</taxon>
    </lineage>
</organism>
<keyword evidence="3" id="KW-1185">Reference proteome</keyword>
<dbReference type="Gene3D" id="3.40.50.10170">
    <property type="match status" value="1"/>
</dbReference>
<dbReference type="Pfam" id="PF02645">
    <property type="entry name" value="DegV"/>
    <property type="match status" value="1"/>
</dbReference>
<evidence type="ECO:0008006" key="4">
    <source>
        <dbReference type="Google" id="ProtNLM"/>
    </source>
</evidence>
<dbReference type="InterPro" id="IPR043168">
    <property type="entry name" value="DegV_C"/>
</dbReference>